<sequence length="127" mass="13917">MSKQIDEFISITNNNKTSNQRSSSGSGKMLSLPSMFTINKAKSSTDVRGKEFYDLNGFNESDDINKLMAKNRLSPQCSMKKNNKYLSSADVSRVGDDVIQNSNRSNGGSHGNNSPINKSNNSLSSEK</sequence>
<proteinExistence type="predicted"/>
<feature type="compositionally biased region" description="Low complexity" evidence="1">
    <location>
        <begin position="101"/>
        <end position="114"/>
    </location>
</feature>
<reference evidence="3" key="1">
    <citation type="submission" date="2017-02" db="UniProtKB">
        <authorList>
            <consortium name="WormBaseParasite"/>
        </authorList>
    </citation>
    <scope>IDENTIFICATION</scope>
</reference>
<dbReference type="WBParaSite" id="PTRK_0001385900.1">
    <property type="protein sequence ID" value="PTRK_0001385900.1"/>
    <property type="gene ID" value="PTRK_0001385900"/>
</dbReference>
<protein>
    <submittedName>
        <fullName evidence="3">Uncharacterized protein</fullName>
    </submittedName>
</protein>
<keyword evidence="2" id="KW-1185">Reference proteome</keyword>
<evidence type="ECO:0000313" key="2">
    <source>
        <dbReference type="Proteomes" id="UP000038045"/>
    </source>
</evidence>
<feature type="compositionally biased region" description="Polar residues" evidence="1">
    <location>
        <begin position="115"/>
        <end position="127"/>
    </location>
</feature>
<evidence type="ECO:0000313" key="3">
    <source>
        <dbReference type="WBParaSite" id="PTRK_0001385900.1"/>
    </source>
</evidence>
<evidence type="ECO:0000256" key="1">
    <source>
        <dbReference type="SAM" id="MobiDB-lite"/>
    </source>
</evidence>
<feature type="compositionally biased region" description="Polar residues" evidence="1">
    <location>
        <begin position="10"/>
        <end position="26"/>
    </location>
</feature>
<accession>A0A0N4ZYJ2</accession>
<feature type="region of interest" description="Disordered" evidence="1">
    <location>
        <begin position="88"/>
        <end position="127"/>
    </location>
</feature>
<organism evidence="2 3">
    <name type="scientific">Parastrongyloides trichosuri</name>
    <name type="common">Possum-specific nematode worm</name>
    <dbReference type="NCBI Taxonomy" id="131310"/>
    <lineage>
        <taxon>Eukaryota</taxon>
        <taxon>Metazoa</taxon>
        <taxon>Ecdysozoa</taxon>
        <taxon>Nematoda</taxon>
        <taxon>Chromadorea</taxon>
        <taxon>Rhabditida</taxon>
        <taxon>Tylenchina</taxon>
        <taxon>Panagrolaimomorpha</taxon>
        <taxon>Strongyloidoidea</taxon>
        <taxon>Strongyloididae</taxon>
        <taxon>Parastrongyloides</taxon>
    </lineage>
</organism>
<feature type="region of interest" description="Disordered" evidence="1">
    <location>
        <begin position="10"/>
        <end position="31"/>
    </location>
</feature>
<dbReference type="Proteomes" id="UP000038045">
    <property type="component" value="Unplaced"/>
</dbReference>
<name>A0A0N4ZYJ2_PARTI</name>
<dbReference type="AlphaFoldDB" id="A0A0N4ZYJ2"/>